<dbReference type="Proteomes" id="UP000077202">
    <property type="component" value="Unassembled WGS sequence"/>
</dbReference>
<gene>
    <name evidence="1" type="ORF">AXG93_4182s1040</name>
</gene>
<dbReference type="EMBL" id="LVLJ01003917">
    <property type="protein sequence ID" value="OAE19160.1"/>
    <property type="molecule type" value="Genomic_DNA"/>
</dbReference>
<name>A0A176VEA9_MARPO</name>
<evidence type="ECO:0000313" key="1">
    <source>
        <dbReference type="EMBL" id="OAE19160.1"/>
    </source>
</evidence>
<comment type="caution">
    <text evidence="1">The sequence shown here is derived from an EMBL/GenBank/DDBJ whole genome shotgun (WGS) entry which is preliminary data.</text>
</comment>
<protein>
    <submittedName>
        <fullName evidence="1">Uncharacterized protein</fullName>
    </submittedName>
</protein>
<keyword evidence="2" id="KW-1185">Reference proteome</keyword>
<proteinExistence type="predicted"/>
<dbReference type="AlphaFoldDB" id="A0A176VEA9"/>
<sequence length="194" mass="21265">MPSWRRETFLADLEGNTLVTGHALLGVSKTHHTECWRFVLHSNALSRRPSYQDSRRLSGAEKDGVLNWGRRSVDVLPRELLFRLLPVLVTRSLPKGTTLVCLSSKADTLPSSSAAVLREGLFHVGSCLLSYHITTQESSTARWRRPGLLPVNDIRPWNDRMPSLGEATVVDACGVEVGGRFIAVADAVPSIGAP</sequence>
<reference evidence="1" key="1">
    <citation type="submission" date="2016-03" db="EMBL/GenBank/DDBJ databases">
        <title>Mechanisms controlling the formation of the plant cell surface in tip-growing cells are functionally conserved among land plants.</title>
        <authorList>
            <person name="Honkanen S."/>
            <person name="Jones V.A."/>
            <person name="Morieri G."/>
            <person name="Champion C."/>
            <person name="Hetherington A.J."/>
            <person name="Kelly S."/>
            <person name="Saint-Marcoux D."/>
            <person name="Proust H."/>
            <person name="Prescott H."/>
            <person name="Dolan L."/>
        </authorList>
    </citation>
    <scope>NUCLEOTIDE SEQUENCE [LARGE SCALE GENOMIC DNA]</scope>
    <source>
        <tissue evidence="1">Whole gametophyte</tissue>
    </source>
</reference>
<organism evidence="1 2">
    <name type="scientific">Marchantia polymorpha subsp. ruderalis</name>
    <dbReference type="NCBI Taxonomy" id="1480154"/>
    <lineage>
        <taxon>Eukaryota</taxon>
        <taxon>Viridiplantae</taxon>
        <taxon>Streptophyta</taxon>
        <taxon>Embryophyta</taxon>
        <taxon>Marchantiophyta</taxon>
        <taxon>Marchantiopsida</taxon>
        <taxon>Marchantiidae</taxon>
        <taxon>Marchantiales</taxon>
        <taxon>Marchantiaceae</taxon>
        <taxon>Marchantia</taxon>
    </lineage>
</organism>
<evidence type="ECO:0000313" key="2">
    <source>
        <dbReference type="Proteomes" id="UP000077202"/>
    </source>
</evidence>
<accession>A0A176VEA9</accession>